<dbReference type="EMBL" id="CP002207">
    <property type="protein sequence ID" value="ADP32453.1"/>
    <property type="molecule type" value="Genomic_DNA"/>
</dbReference>
<organism evidence="1 2">
    <name type="scientific">Bacillus atrophaeus (strain 1942)</name>
    <dbReference type="NCBI Taxonomy" id="720555"/>
    <lineage>
        <taxon>Bacteria</taxon>
        <taxon>Bacillati</taxon>
        <taxon>Bacillota</taxon>
        <taxon>Bacilli</taxon>
        <taxon>Bacillales</taxon>
        <taxon>Bacillaceae</taxon>
        <taxon>Bacillus</taxon>
    </lineage>
</organism>
<sequence length="79" mass="9390">MQQTVDVKEVEVLIRGIWRKKKFTDIQKGQTFKIEENGRVKKYIAGTDPYWDDLYEACIIELLDKNKIRGGNQLRKKFN</sequence>
<keyword evidence="2" id="KW-1185">Reference proteome</keyword>
<reference evidence="1 2" key="1">
    <citation type="journal article" date="2011" name="Front. Microbiol.">
        <title>Genomic signatures of strain selection and enhancement in Bacillus atrophaeus var. globigii, a historical biowarfare simulant.</title>
        <authorList>
            <person name="Gibbons H.S."/>
            <person name="Broomall S.M."/>
            <person name="McNew L.A."/>
            <person name="Daligault H."/>
            <person name="Chapman C."/>
            <person name="Bruce D."/>
            <person name="Karavis M."/>
            <person name="Krepps M."/>
            <person name="McGregor P.A."/>
            <person name="Hong C."/>
            <person name="Park K.H."/>
            <person name="Akmal A."/>
            <person name="Feldman A."/>
            <person name="Lin J.S."/>
            <person name="Chang W.E."/>
            <person name="Higgs B.W."/>
            <person name="Demirev P."/>
            <person name="Lindquist J."/>
            <person name="Liem A."/>
            <person name="Fochler E."/>
            <person name="Read T.D."/>
            <person name="Tapia R."/>
            <person name="Johnson S."/>
            <person name="Bishop-Lilly K.A."/>
            <person name="Detter C."/>
            <person name="Han C."/>
            <person name="Sozhamannan S."/>
            <person name="Rosenzweig C.N."/>
            <person name="Skowronski E.W."/>
        </authorList>
    </citation>
    <scope>NUCLEOTIDE SEQUENCE [LARGE SCALE GENOMIC DNA]</scope>
    <source>
        <strain evidence="1 2">1942</strain>
    </source>
</reference>
<protein>
    <submittedName>
        <fullName evidence="1">SPbeta phage protein</fullName>
    </submittedName>
</protein>
<evidence type="ECO:0000313" key="2">
    <source>
        <dbReference type="Proteomes" id="UP000006867"/>
    </source>
</evidence>
<gene>
    <name evidence="1" type="ordered locus">BATR1942_07570</name>
</gene>
<dbReference type="Proteomes" id="UP000006867">
    <property type="component" value="Chromosome"/>
</dbReference>
<evidence type="ECO:0000313" key="1">
    <source>
        <dbReference type="EMBL" id="ADP32453.1"/>
    </source>
</evidence>
<proteinExistence type="predicted"/>
<accession>A0ABM5LX55</accession>
<name>A0ABM5LX55_BACA1</name>